<dbReference type="Proteomes" id="UP001206925">
    <property type="component" value="Unassembled WGS sequence"/>
</dbReference>
<name>A0AAD5CB26_AMBAR</name>
<keyword evidence="2" id="KW-1185">Reference proteome</keyword>
<evidence type="ECO:0000313" key="1">
    <source>
        <dbReference type="EMBL" id="KAI7738661.1"/>
    </source>
</evidence>
<reference evidence="1" key="1">
    <citation type="submission" date="2022-06" db="EMBL/GenBank/DDBJ databases">
        <title>Uncovering the hologenomic basis of an extraordinary plant invasion.</title>
        <authorList>
            <person name="Bieker V.C."/>
            <person name="Martin M.D."/>
            <person name="Gilbert T."/>
            <person name="Hodgins K."/>
            <person name="Battlay P."/>
            <person name="Petersen B."/>
            <person name="Wilson J."/>
        </authorList>
    </citation>
    <scope>NUCLEOTIDE SEQUENCE</scope>
    <source>
        <strain evidence="1">AA19_3_7</strain>
        <tissue evidence="1">Leaf</tissue>
    </source>
</reference>
<comment type="caution">
    <text evidence="1">The sequence shown here is derived from an EMBL/GenBank/DDBJ whole genome shotgun (WGS) entry which is preliminary data.</text>
</comment>
<organism evidence="1 2">
    <name type="scientific">Ambrosia artemisiifolia</name>
    <name type="common">Common ragweed</name>
    <dbReference type="NCBI Taxonomy" id="4212"/>
    <lineage>
        <taxon>Eukaryota</taxon>
        <taxon>Viridiplantae</taxon>
        <taxon>Streptophyta</taxon>
        <taxon>Embryophyta</taxon>
        <taxon>Tracheophyta</taxon>
        <taxon>Spermatophyta</taxon>
        <taxon>Magnoliopsida</taxon>
        <taxon>eudicotyledons</taxon>
        <taxon>Gunneridae</taxon>
        <taxon>Pentapetalae</taxon>
        <taxon>asterids</taxon>
        <taxon>campanulids</taxon>
        <taxon>Asterales</taxon>
        <taxon>Asteraceae</taxon>
        <taxon>Asteroideae</taxon>
        <taxon>Heliantheae alliance</taxon>
        <taxon>Heliantheae</taxon>
        <taxon>Ambrosia</taxon>
    </lineage>
</organism>
<dbReference type="EMBL" id="JAMZMK010008762">
    <property type="protein sequence ID" value="KAI7738661.1"/>
    <property type="molecule type" value="Genomic_DNA"/>
</dbReference>
<protein>
    <submittedName>
        <fullName evidence="1">Uncharacterized protein</fullName>
    </submittedName>
</protein>
<evidence type="ECO:0000313" key="2">
    <source>
        <dbReference type="Proteomes" id="UP001206925"/>
    </source>
</evidence>
<gene>
    <name evidence="1" type="ORF">M8C21_021958</name>
</gene>
<proteinExistence type="predicted"/>
<sequence length="34" mass="4038">MQVNGDHLMMTAPNCLKPSIQTQLYTYLLEAWYY</sequence>
<accession>A0AAD5CB26</accession>
<dbReference type="AlphaFoldDB" id="A0AAD5CB26"/>